<dbReference type="OrthoDB" id="2430521at2759"/>
<dbReference type="AlphaFoldDB" id="A0A9P5R681"/>
<name>A0A9P5R681_9FUNG</name>
<reference evidence="1" key="1">
    <citation type="journal article" date="2020" name="Fungal Divers.">
        <title>Resolving the Mortierellaceae phylogeny through synthesis of multi-gene phylogenetics and phylogenomics.</title>
        <authorList>
            <person name="Vandepol N."/>
            <person name="Liber J."/>
            <person name="Desiro A."/>
            <person name="Na H."/>
            <person name="Kennedy M."/>
            <person name="Barry K."/>
            <person name="Grigoriev I.V."/>
            <person name="Miller A.N."/>
            <person name="O'Donnell K."/>
            <person name="Stajich J.E."/>
            <person name="Bonito G."/>
        </authorList>
    </citation>
    <scope>NUCLEOTIDE SEQUENCE</scope>
    <source>
        <strain evidence="1">NRRL 6426</strain>
    </source>
</reference>
<evidence type="ECO:0000313" key="2">
    <source>
        <dbReference type="Proteomes" id="UP000748756"/>
    </source>
</evidence>
<accession>A0A9P5R681</accession>
<protein>
    <submittedName>
        <fullName evidence="1">Uncharacterized protein</fullName>
    </submittedName>
</protein>
<dbReference type="EMBL" id="JAAAUQ010002478">
    <property type="protein sequence ID" value="KAF9123311.1"/>
    <property type="molecule type" value="Genomic_DNA"/>
</dbReference>
<organism evidence="1 2">
    <name type="scientific">Linnemannia schmuckeri</name>
    <dbReference type="NCBI Taxonomy" id="64567"/>
    <lineage>
        <taxon>Eukaryota</taxon>
        <taxon>Fungi</taxon>
        <taxon>Fungi incertae sedis</taxon>
        <taxon>Mucoromycota</taxon>
        <taxon>Mortierellomycotina</taxon>
        <taxon>Mortierellomycetes</taxon>
        <taxon>Mortierellales</taxon>
        <taxon>Mortierellaceae</taxon>
        <taxon>Linnemannia</taxon>
    </lineage>
</organism>
<comment type="caution">
    <text evidence="1">The sequence shown here is derived from an EMBL/GenBank/DDBJ whole genome shotgun (WGS) entry which is preliminary data.</text>
</comment>
<dbReference type="Proteomes" id="UP000748756">
    <property type="component" value="Unassembled WGS sequence"/>
</dbReference>
<proteinExistence type="predicted"/>
<gene>
    <name evidence="1" type="ORF">BG015_005338</name>
</gene>
<sequence length="382" mass="39349">MSSEDVCGSTFPPECKDIFANRLYMCSGVDAKPEEKEKCKNDCIIQAGNDVCVENLDARATFPPECKDIDVNTLYKCSDADIKPDEKEKCKKGENTETPAGAKCTEATGSKCKDYGPPVKNAAYALGSVGQLLEKVIKTDGSTALVIAILSKNVKKLKVDLLLAVADAISLGTIAGPGKPFVGAASDLLDKLVNGTASAATTTLIAALRALVPTLDIKQTVSDNIKGIPGAGTIIGPIITQAENAPSTIDSALEPGSGALVGEGLGVLSGALGTITTLPLLKTALTPVTALTMLPKQPSSVKRLIDAFLDPLEKALNTVSSTAINAAVTALKAPCGALKSAVPAVGPAVNTLIGGLEMVDKCYNRDSKVACGSHSTNHQRST</sequence>
<evidence type="ECO:0000313" key="1">
    <source>
        <dbReference type="EMBL" id="KAF9123311.1"/>
    </source>
</evidence>
<keyword evidence="2" id="KW-1185">Reference proteome</keyword>